<sequence>MKNRTELTTSHNVAKRTGMKYKKVALTTRQARATQNLGNGFSRVVFDVTVPGNTYADFSFRHAQNKVIDCGWWIDRNLSQPAYPVSNYPLTNHEWIIVLRNLASNARNAQLHFLVKR</sequence>
<dbReference type="Proteomes" id="UP000214746">
    <property type="component" value="Unassembled WGS sequence"/>
</dbReference>
<comment type="caution">
    <text evidence="1">The sequence shown here is derived from an EMBL/GenBank/DDBJ whole genome shotgun (WGS) entry which is preliminary data.</text>
</comment>
<reference evidence="1" key="1">
    <citation type="submission" date="2018-06" db="EMBL/GenBank/DDBJ databases">
        <title>Paenibacillus xerothermodurans sp. nov. an extremely dry heat resistant spore forming bacterium isolated from the soil of Cape Canaveral, Florida.</title>
        <authorList>
            <person name="Seuylemezian A."/>
            <person name="Kaur N."/>
            <person name="Patil P."/>
            <person name="Patil P."/>
            <person name="Mayilraj S."/>
            <person name="Vaishampayan P."/>
        </authorList>
    </citation>
    <scope>NUCLEOTIDE SEQUENCE [LARGE SCALE GENOMIC DNA]</scope>
    <source>
        <strain evidence="1">ATCC 27380</strain>
    </source>
</reference>
<protein>
    <submittedName>
        <fullName evidence="1">Uncharacterized protein</fullName>
    </submittedName>
</protein>
<proteinExistence type="predicted"/>
<dbReference type="OrthoDB" id="2662743at2"/>
<dbReference type="RefSeq" id="WP_089199922.1">
    <property type="nucleotide sequence ID" value="NZ_NHRJ02000004.1"/>
</dbReference>
<dbReference type="AlphaFoldDB" id="A0A2W1NTJ4"/>
<evidence type="ECO:0000313" key="1">
    <source>
        <dbReference type="EMBL" id="PZE21066.1"/>
    </source>
</evidence>
<organism evidence="1 2">
    <name type="scientific">Paenibacillus xerothermodurans</name>
    <dbReference type="NCBI Taxonomy" id="1977292"/>
    <lineage>
        <taxon>Bacteria</taxon>
        <taxon>Bacillati</taxon>
        <taxon>Bacillota</taxon>
        <taxon>Bacilli</taxon>
        <taxon>Bacillales</taxon>
        <taxon>Paenibacillaceae</taxon>
        <taxon>Paenibacillus</taxon>
    </lineage>
</organism>
<accession>A0A2W1NTJ4</accession>
<evidence type="ECO:0000313" key="2">
    <source>
        <dbReference type="Proteomes" id="UP000214746"/>
    </source>
</evidence>
<name>A0A2W1NTJ4_PAEXE</name>
<keyword evidence="2" id="KW-1185">Reference proteome</keyword>
<dbReference type="EMBL" id="NHRJ02000004">
    <property type="protein sequence ID" value="PZE21066.1"/>
    <property type="molecule type" value="Genomic_DNA"/>
</dbReference>
<gene>
    <name evidence="1" type="ORF">CBW46_010330</name>
</gene>